<evidence type="ECO:0000256" key="5">
    <source>
        <dbReference type="ARBA" id="ARBA00022840"/>
    </source>
</evidence>
<organism evidence="6 7">
    <name type="scientific">Xanthomonas melonis</name>
    <dbReference type="NCBI Taxonomy" id="56456"/>
    <lineage>
        <taxon>Bacteria</taxon>
        <taxon>Pseudomonadati</taxon>
        <taxon>Pseudomonadota</taxon>
        <taxon>Gammaproteobacteria</taxon>
        <taxon>Lysobacterales</taxon>
        <taxon>Lysobacteraceae</taxon>
        <taxon>Xanthomonas</taxon>
    </lineage>
</organism>
<keyword evidence="4" id="KW-0547">Nucleotide-binding</keyword>
<dbReference type="Gene3D" id="1.10.4200.10">
    <property type="entry name" value="Triphosphoribosyl-dephospho-CoA protein"/>
    <property type="match status" value="1"/>
</dbReference>
<evidence type="ECO:0000256" key="2">
    <source>
        <dbReference type="ARBA" id="ARBA00012074"/>
    </source>
</evidence>
<dbReference type="NCBIfam" id="TIGR03132">
    <property type="entry name" value="malonate_mdcB"/>
    <property type="match status" value="1"/>
</dbReference>
<keyword evidence="7" id="KW-1185">Reference proteome</keyword>
<name>A0ABS8NU28_9XANT</name>
<proteinExistence type="predicted"/>
<dbReference type="GO" id="GO:0016757">
    <property type="term" value="F:glycosyltransferase activity"/>
    <property type="evidence" value="ECO:0007669"/>
    <property type="project" value="UniProtKB-KW"/>
</dbReference>
<dbReference type="EC" id="2.4.2.52" evidence="2"/>
<dbReference type="Proteomes" id="UP001430396">
    <property type="component" value="Unassembled WGS sequence"/>
</dbReference>
<dbReference type="PANTHER" id="PTHR30201:SF2">
    <property type="entry name" value="2-(5''-TRIPHOSPHORIBOSYL)-3'-DEPHOSPHOCOENZYME-A SYNTHASE"/>
    <property type="match status" value="1"/>
</dbReference>
<comment type="caution">
    <text evidence="6">The sequence shown here is derived from an EMBL/GenBank/DDBJ whole genome shotgun (WGS) entry which is preliminary data.</text>
</comment>
<evidence type="ECO:0000256" key="4">
    <source>
        <dbReference type="ARBA" id="ARBA00022741"/>
    </source>
</evidence>
<dbReference type="InterPro" id="IPR017555">
    <property type="entry name" value="TriPribosyl-deP-CoA_syn"/>
</dbReference>
<accession>A0ABS8NU28</accession>
<reference evidence="6" key="1">
    <citation type="submission" date="2021-02" db="EMBL/GenBank/DDBJ databases">
        <title>Copper resistance gene diversity in local Xanthomonas species at agrochemical polluted sites in Trinidad, Trinidad and Tobago.</title>
        <authorList>
            <person name="Ramnarine S.D.B.J."/>
            <person name="Ramsubhag A."/>
            <person name="Jayaraman J."/>
        </authorList>
    </citation>
    <scope>NUCLEOTIDE SEQUENCE</scope>
    <source>
        <strain evidence="6">CaNP6A</strain>
    </source>
</reference>
<dbReference type="Pfam" id="PF01874">
    <property type="entry name" value="CitG"/>
    <property type="match status" value="1"/>
</dbReference>
<evidence type="ECO:0000256" key="1">
    <source>
        <dbReference type="ARBA" id="ARBA00001210"/>
    </source>
</evidence>
<dbReference type="InterPro" id="IPR002736">
    <property type="entry name" value="CitG"/>
</dbReference>
<sequence length="284" mass="29904">MQCMPLLGQPSASPLAYRLGRLAVAALHAELASAPKPGLVTPFDSGSHTDMDAAMFLRSLFALRGYFVAIAQAGIEDAPFARLRDLGIAAEAAMQRATGGVNTHRGAIFSLGLLTAQAARLHAASDRPADADAVCKGVQVWRQALLAAPLDPHSNGQRMRALHKVAGVREQAAMGYPVLREVALPTLRATLQAGGTQQAALSQTLLQLIACVDDLNLLHRGGADGLAYAKAQALRFLADGGTAQPNWHQRLSAIGAGFVERRLSPGGSADLLACAWFLHGQQRL</sequence>
<dbReference type="PANTHER" id="PTHR30201">
    <property type="entry name" value="TRIPHOSPHORIBOSYL-DEPHOSPHO-COA SYNTHASE"/>
    <property type="match status" value="1"/>
</dbReference>
<evidence type="ECO:0000313" key="6">
    <source>
        <dbReference type="EMBL" id="MCD0266580.1"/>
    </source>
</evidence>
<keyword evidence="3 6" id="KW-0808">Transferase</keyword>
<evidence type="ECO:0000256" key="3">
    <source>
        <dbReference type="ARBA" id="ARBA00022679"/>
    </source>
</evidence>
<keyword evidence="5" id="KW-0067">ATP-binding</keyword>
<dbReference type="EMBL" id="JAFFQI010000189">
    <property type="protein sequence ID" value="MCD0266580.1"/>
    <property type="molecule type" value="Genomic_DNA"/>
</dbReference>
<dbReference type="GO" id="GO:0046917">
    <property type="term" value="F:triphosphoribosyl-dephospho-CoA synthase activity"/>
    <property type="evidence" value="ECO:0007669"/>
    <property type="project" value="UniProtKB-EC"/>
</dbReference>
<protein>
    <recommendedName>
        <fullName evidence="2">triphosphoribosyl-dephospho-CoA synthase</fullName>
        <ecNumber evidence="2">2.4.2.52</ecNumber>
    </recommendedName>
</protein>
<evidence type="ECO:0000313" key="7">
    <source>
        <dbReference type="Proteomes" id="UP001430396"/>
    </source>
</evidence>
<comment type="catalytic activity">
    <reaction evidence="1">
        <text>3'-dephospho-CoA + ATP = 2'-(5''-triphospho-alpha-D-ribosyl)-3'-dephospho-CoA + adenine</text>
        <dbReference type="Rhea" id="RHEA:15117"/>
        <dbReference type="ChEBI" id="CHEBI:16708"/>
        <dbReference type="ChEBI" id="CHEBI:30616"/>
        <dbReference type="ChEBI" id="CHEBI:57328"/>
        <dbReference type="ChEBI" id="CHEBI:61378"/>
        <dbReference type="EC" id="2.4.2.52"/>
    </reaction>
</comment>
<keyword evidence="6" id="KW-0328">Glycosyltransferase</keyword>
<gene>
    <name evidence="6" type="primary">mdcB</name>
    <name evidence="6" type="ORF">JWH11_09030</name>
</gene>